<sequence>MKTILKKALIKVPAVQRYLAEKNRLSAALTVAEARLAEFGVARNGWWSETPALLIEQISSGNDLNSGDVRTLAVVAEHALQQTGRDPVAMHRDIGRAIFDRDPALYSRSPAP</sequence>
<organism evidence="1 2">
    <name type="scientific">Bradyrhizobium lablabi</name>
    <dbReference type="NCBI Taxonomy" id="722472"/>
    <lineage>
        <taxon>Bacteria</taxon>
        <taxon>Pseudomonadati</taxon>
        <taxon>Pseudomonadota</taxon>
        <taxon>Alphaproteobacteria</taxon>
        <taxon>Hyphomicrobiales</taxon>
        <taxon>Nitrobacteraceae</taxon>
        <taxon>Bradyrhizobium</taxon>
    </lineage>
</organism>
<name>A0A1H5JN41_9BRAD</name>
<reference evidence="1 2" key="1">
    <citation type="submission" date="2016-10" db="EMBL/GenBank/DDBJ databases">
        <authorList>
            <person name="de Groot N.N."/>
        </authorList>
    </citation>
    <scope>NUCLEOTIDE SEQUENCE [LARGE SCALE GENOMIC DNA]</scope>
    <source>
        <strain evidence="1 2">GAS522</strain>
    </source>
</reference>
<dbReference type="AlphaFoldDB" id="A0A1H5JN41"/>
<dbReference type="Proteomes" id="UP000183208">
    <property type="component" value="Unassembled WGS sequence"/>
</dbReference>
<evidence type="ECO:0000313" key="2">
    <source>
        <dbReference type="Proteomes" id="UP000183208"/>
    </source>
</evidence>
<evidence type="ECO:0000313" key="1">
    <source>
        <dbReference type="EMBL" id="SEE53381.1"/>
    </source>
</evidence>
<feature type="non-terminal residue" evidence="1">
    <location>
        <position position="112"/>
    </location>
</feature>
<protein>
    <submittedName>
        <fullName evidence="1">Uncharacterized protein</fullName>
    </submittedName>
</protein>
<accession>A0A1H5JN41</accession>
<gene>
    <name evidence="1" type="ORF">SAMN05444171_7893</name>
</gene>
<dbReference type="EMBL" id="FNTI01000001">
    <property type="protein sequence ID" value="SEE53381.1"/>
    <property type="molecule type" value="Genomic_DNA"/>
</dbReference>
<proteinExistence type="predicted"/>
<dbReference type="RefSeq" id="WP_143039857.1">
    <property type="nucleotide sequence ID" value="NZ_FNTI01000001.1"/>
</dbReference>